<feature type="transmembrane region" description="Helical" evidence="10">
    <location>
        <begin position="122"/>
        <end position="140"/>
    </location>
</feature>
<evidence type="ECO:0000256" key="3">
    <source>
        <dbReference type="ARBA" id="ARBA00012239"/>
    </source>
</evidence>
<keyword evidence="10" id="KW-1133">Transmembrane helix</keyword>
<feature type="transmembrane region" description="Helical" evidence="10">
    <location>
        <begin position="6"/>
        <end position="27"/>
    </location>
</feature>
<evidence type="ECO:0000256" key="4">
    <source>
        <dbReference type="ARBA" id="ARBA00022723"/>
    </source>
</evidence>
<evidence type="ECO:0000256" key="9">
    <source>
        <dbReference type="RuleBase" id="RU004504"/>
    </source>
</evidence>
<dbReference type="AlphaFoldDB" id="A0A7V1ZHB4"/>
<dbReference type="PROSITE" id="PS00595">
    <property type="entry name" value="AA_TRANSFER_CLASS_5"/>
    <property type="match status" value="1"/>
</dbReference>
<dbReference type="PANTHER" id="PTHR11601">
    <property type="entry name" value="CYSTEINE DESULFURYLASE FAMILY MEMBER"/>
    <property type="match status" value="1"/>
</dbReference>
<protein>
    <recommendedName>
        <fullName evidence="3">cysteine desulfurase</fullName>
        <ecNumber evidence="3">2.8.1.7</ecNumber>
    </recommendedName>
</protein>
<dbReference type="GO" id="GO:0046872">
    <property type="term" value="F:metal ion binding"/>
    <property type="evidence" value="ECO:0007669"/>
    <property type="project" value="UniProtKB-KW"/>
</dbReference>
<keyword evidence="4" id="KW-0479">Metal-binding</keyword>
<sequence length="443" mass="49172">MSRSVFRHRWFWVALALYAGTLLVLLLNHEPWRDEMQAWLLARDSASPLELWRNTRYEGHPLLWHLLLWLLSRWSQKPLTMQLAHAAIAVLTAGVFLAFAPFPRWLKVLWVFGYFPLFEYGVISRNYGLTVLFLFLALALRERGNHLVTSQIEHHAVLRACQFLERRLGFQVTYLPVDQYGRVDPRAVEEALTDRTVLVSVMLGNNEVGTLQPIQAIAEIAHARGVLVHTDAVQGVGLLPVRVDDLEVDLLSLSAHKFYGPKGVGALYVRKGVALAPQIHGGGQERNRRAGTENVPLVVGMAAALRLARSERESRVRHVLRLRDRLLQEVPRRVPGALVTGHPVDRLPHIASFVFPGVESEGVLMALDLEGICASSGSACTSGSLEPSHVLRAMGLPREATTGSLRLSVGKDTTDAHVDRLLQVLPGVVERARAVPVGESVSR</sequence>
<keyword evidence="10" id="KW-0812">Transmembrane</keyword>
<keyword evidence="6" id="KW-0408">Iron</keyword>
<name>A0A7V1ZHB4_9BACT</name>
<evidence type="ECO:0000256" key="8">
    <source>
        <dbReference type="ARBA" id="ARBA00050776"/>
    </source>
</evidence>
<proteinExistence type="inferred from homology"/>
<dbReference type="InterPro" id="IPR015421">
    <property type="entry name" value="PyrdxlP-dep_Trfase_major"/>
</dbReference>
<evidence type="ECO:0000313" key="12">
    <source>
        <dbReference type="EMBL" id="HEQ88084.1"/>
    </source>
</evidence>
<evidence type="ECO:0000259" key="11">
    <source>
        <dbReference type="Pfam" id="PF00266"/>
    </source>
</evidence>
<dbReference type="Gene3D" id="3.40.640.10">
    <property type="entry name" value="Type I PLP-dependent aspartate aminotransferase-like (Major domain)"/>
    <property type="match status" value="1"/>
</dbReference>
<dbReference type="SUPFAM" id="SSF53383">
    <property type="entry name" value="PLP-dependent transferases"/>
    <property type="match status" value="1"/>
</dbReference>
<dbReference type="EMBL" id="DSHW01000120">
    <property type="protein sequence ID" value="HEQ88084.1"/>
    <property type="molecule type" value="Genomic_DNA"/>
</dbReference>
<dbReference type="InterPro" id="IPR015424">
    <property type="entry name" value="PyrdxlP-dep_Trfase"/>
</dbReference>
<keyword evidence="10" id="KW-0472">Membrane</keyword>
<comment type="cofactor">
    <cofactor evidence="1 9">
        <name>pyridoxal 5'-phosphate</name>
        <dbReference type="ChEBI" id="CHEBI:597326"/>
    </cofactor>
</comment>
<dbReference type="GO" id="GO:0051536">
    <property type="term" value="F:iron-sulfur cluster binding"/>
    <property type="evidence" value="ECO:0007669"/>
    <property type="project" value="UniProtKB-KW"/>
</dbReference>
<keyword evidence="7" id="KW-0411">Iron-sulfur</keyword>
<dbReference type="Gene3D" id="3.90.1150.10">
    <property type="entry name" value="Aspartate Aminotransferase, domain 1"/>
    <property type="match status" value="1"/>
</dbReference>
<dbReference type="InterPro" id="IPR020578">
    <property type="entry name" value="Aminotrans_V_PyrdxlP_BS"/>
</dbReference>
<evidence type="ECO:0000256" key="2">
    <source>
        <dbReference type="ARBA" id="ARBA00006490"/>
    </source>
</evidence>
<feature type="transmembrane region" description="Helical" evidence="10">
    <location>
        <begin position="83"/>
        <end position="102"/>
    </location>
</feature>
<comment type="caution">
    <text evidence="12">The sequence shown here is derived from an EMBL/GenBank/DDBJ whole genome shotgun (WGS) entry which is preliminary data.</text>
</comment>
<reference evidence="12" key="1">
    <citation type="journal article" date="2020" name="mSystems">
        <title>Genome- and Community-Level Interaction Insights into Carbon Utilization and Element Cycling Functions of Hydrothermarchaeota in Hydrothermal Sediment.</title>
        <authorList>
            <person name="Zhou Z."/>
            <person name="Liu Y."/>
            <person name="Xu W."/>
            <person name="Pan J."/>
            <person name="Luo Z.H."/>
            <person name="Li M."/>
        </authorList>
    </citation>
    <scope>NUCLEOTIDE SEQUENCE [LARGE SCALE GENOMIC DNA]</scope>
    <source>
        <strain evidence="12">SpSt-186</strain>
    </source>
</reference>
<dbReference type="Gene3D" id="1.10.260.50">
    <property type="match status" value="1"/>
</dbReference>
<organism evidence="12">
    <name type="scientific">Thermoanaerobaculum aquaticum</name>
    <dbReference type="NCBI Taxonomy" id="1312852"/>
    <lineage>
        <taxon>Bacteria</taxon>
        <taxon>Pseudomonadati</taxon>
        <taxon>Acidobacteriota</taxon>
        <taxon>Thermoanaerobaculia</taxon>
        <taxon>Thermoanaerobaculales</taxon>
        <taxon>Thermoanaerobaculaceae</taxon>
        <taxon>Thermoanaerobaculum</taxon>
    </lineage>
</organism>
<evidence type="ECO:0000256" key="7">
    <source>
        <dbReference type="ARBA" id="ARBA00023014"/>
    </source>
</evidence>
<dbReference type="PANTHER" id="PTHR11601:SF34">
    <property type="entry name" value="CYSTEINE DESULFURASE"/>
    <property type="match status" value="1"/>
</dbReference>
<evidence type="ECO:0000256" key="6">
    <source>
        <dbReference type="ARBA" id="ARBA00023004"/>
    </source>
</evidence>
<keyword evidence="5" id="KW-0663">Pyridoxal phosphate</keyword>
<feature type="domain" description="Aminotransferase class V" evidence="11">
    <location>
        <begin position="141"/>
        <end position="421"/>
    </location>
</feature>
<evidence type="ECO:0000256" key="10">
    <source>
        <dbReference type="SAM" id="Phobius"/>
    </source>
</evidence>
<gene>
    <name evidence="12" type="ORF">ENP06_01585</name>
</gene>
<evidence type="ECO:0000256" key="1">
    <source>
        <dbReference type="ARBA" id="ARBA00001933"/>
    </source>
</evidence>
<dbReference type="EC" id="2.8.1.7" evidence="3"/>
<dbReference type="Pfam" id="PF00266">
    <property type="entry name" value="Aminotran_5"/>
    <property type="match status" value="1"/>
</dbReference>
<evidence type="ECO:0000256" key="5">
    <source>
        <dbReference type="ARBA" id="ARBA00022898"/>
    </source>
</evidence>
<accession>A0A7V1ZHB4</accession>
<dbReference type="InterPro" id="IPR000192">
    <property type="entry name" value="Aminotrans_V_dom"/>
</dbReference>
<comment type="similarity">
    <text evidence="2">Belongs to the class-V pyridoxal-phosphate-dependent aminotransferase family. NifS/IscS subfamily.</text>
</comment>
<dbReference type="InterPro" id="IPR015422">
    <property type="entry name" value="PyrdxlP-dep_Trfase_small"/>
</dbReference>
<dbReference type="GO" id="GO:0031071">
    <property type="term" value="F:cysteine desulfurase activity"/>
    <property type="evidence" value="ECO:0007669"/>
    <property type="project" value="UniProtKB-EC"/>
</dbReference>
<comment type="catalytic activity">
    <reaction evidence="8">
        <text>(sulfur carrier)-H + L-cysteine = (sulfur carrier)-SH + L-alanine</text>
        <dbReference type="Rhea" id="RHEA:43892"/>
        <dbReference type="Rhea" id="RHEA-COMP:14737"/>
        <dbReference type="Rhea" id="RHEA-COMP:14739"/>
        <dbReference type="ChEBI" id="CHEBI:29917"/>
        <dbReference type="ChEBI" id="CHEBI:35235"/>
        <dbReference type="ChEBI" id="CHEBI:57972"/>
        <dbReference type="ChEBI" id="CHEBI:64428"/>
        <dbReference type="EC" id="2.8.1.7"/>
    </reaction>
</comment>